<comment type="caution">
    <text evidence="1">The sequence shown here is derived from an EMBL/GenBank/DDBJ whole genome shotgun (WGS) entry which is preliminary data.</text>
</comment>
<dbReference type="PANTHER" id="PTHR11439">
    <property type="entry name" value="GAG-POL-RELATED RETROTRANSPOSON"/>
    <property type="match status" value="1"/>
</dbReference>
<dbReference type="AlphaFoldDB" id="A0A392MQN5"/>
<keyword evidence="2" id="KW-1185">Reference proteome</keyword>
<evidence type="ECO:0000313" key="2">
    <source>
        <dbReference type="Proteomes" id="UP000265520"/>
    </source>
</evidence>
<reference evidence="1 2" key="1">
    <citation type="journal article" date="2018" name="Front. Plant Sci.">
        <title>Red Clover (Trifolium pratense) and Zigzag Clover (T. medium) - A Picture of Genomic Similarities and Differences.</title>
        <authorList>
            <person name="Dluhosova J."/>
            <person name="Istvanek J."/>
            <person name="Nedelnik J."/>
            <person name="Repkova J."/>
        </authorList>
    </citation>
    <scope>NUCLEOTIDE SEQUENCE [LARGE SCALE GENOMIC DNA]</scope>
    <source>
        <strain evidence="2">cv. 10/8</strain>
        <tissue evidence="1">Leaf</tissue>
    </source>
</reference>
<organism evidence="1 2">
    <name type="scientific">Trifolium medium</name>
    <dbReference type="NCBI Taxonomy" id="97028"/>
    <lineage>
        <taxon>Eukaryota</taxon>
        <taxon>Viridiplantae</taxon>
        <taxon>Streptophyta</taxon>
        <taxon>Embryophyta</taxon>
        <taxon>Tracheophyta</taxon>
        <taxon>Spermatophyta</taxon>
        <taxon>Magnoliopsida</taxon>
        <taxon>eudicotyledons</taxon>
        <taxon>Gunneridae</taxon>
        <taxon>Pentapetalae</taxon>
        <taxon>rosids</taxon>
        <taxon>fabids</taxon>
        <taxon>Fabales</taxon>
        <taxon>Fabaceae</taxon>
        <taxon>Papilionoideae</taxon>
        <taxon>50 kb inversion clade</taxon>
        <taxon>NPAAA clade</taxon>
        <taxon>Hologalegina</taxon>
        <taxon>IRL clade</taxon>
        <taxon>Trifolieae</taxon>
        <taxon>Trifolium</taxon>
    </lineage>
</organism>
<dbReference type="Proteomes" id="UP000265520">
    <property type="component" value="Unassembled WGS sequence"/>
</dbReference>
<dbReference type="CDD" id="cd09272">
    <property type="entry name" value="RNase_HI_RT_Ty1"/>
    <property type="match status" value="1"/>
</dbReference>
<sequence>MEDTTFLSKSKYAKNMVKEFGLHKAAHKRTHAPIHLKLTKDEKGVSIDQSCYRSMIGNLLYLTDSKPDIAFAVGNCVRYQANSKASHLLQIKRIMKYVNGTCDYGMLYTHGGGYTLVGYYDADWVESADDRKSTSGGCFFLWSNLIAWFSKKKNYVSLSTAESEYIVDGSSCSELVWMNKC</sequence>
<accession>A0A392MQN5</accession>
<protein>
    <submittedName>
        <fullName evidence="1">Gag-pol polyprotein</fullName>
    </submittedName>
</protein>
<proteinExistence type="predicted"/>
<evidence type="ECO:0000313" key="1">
    <source>
        <dbReference type="EMBL" id="MCH88988.1"/>
    </source>
</evidence>
<dbReference type="EMBL" id="LXQA010015232">
    <property type="protein sequence ID" value="MCH88988.1"/>
    <property type="molecule type" value="Genomic_DNA"/>
</dbReference>
<name>A0A392MQN5_9FABA</name>
<gene>
    <name evidence="1" type="ORF">A2U01_0009881</name>
</gene>
<dbReference type="PANTHER" id="PTHR11439:SF486">
    <property type="entry name" value="RLK (RECEPTOR-LIKE KINASE) PROTEIN, PUTATIVE-RELATED"/>
    <property type="match status" value="1"/>
</dbReference>